<gene>
    <name evidence="2" type="ORF">SG35_021360</name>
</gene>
<keyword evidence="1" id="KW-0812">Transmembrane</keyword>
<dbReference type="KEGG" id="tact:SG35_021360"/>
<protein>
    <recommendedName>
        <fullName evidence="4">ABC transporter</fullName>
    </recommendedName>
</protein>
<feature type="transmembrane region" description="Helical" evidence="1">
    <location>
        <begin position="200"/>
        <end position="227"/>
    </location>
</feature>
<dbReference type="RefSeq" id="WP_044832110.1">
    <property type="nucleotide sequence ID" value="NZ_CP059735.1"/>
</dbReference>
<feature type="transmembrane region" description="Helical" evidence="1">
    <location>
        <begin position="83"/>
        <end position="101"/>
    </location>
</feature>
<dbReference type="AlphaFoldDB" id="A0AAF0BZ93"/>
<evidence type="ECO:0008006" key="4">
    <source>
        <dbReference type="Google" id="ProtNLM"/>
    </source>
</evidence>
<dbReference type="EMBL" id="CP059735">
    <property type="protein sequence ID" value="WDD97821.1"/>
    <property type="molecule type" value="Genomic_DNA"/>
</dbReference>
<evidence type="ECO:0000256" key="1">
    <source>
        <dbReference type="SAM" id="Phobius"/>
    </source>
</evidence>
<feature type="transmembrane region" description="Helical" evidence="1">
    <location>
        <begin position="131"/>
        <end position="155"/>
    </location>
</feature>
<evidence type="ECO:0000313" key="2">
    <source>
        <dbReference type="EMBL" id="WDD97821.1"/>
    </source>
</evidence>
<keyword evidence="1" id="KW-1133">Transmembrane helix</keyword>
<name>A0AAF0BZ93_9GAMM</name>
<dbReference type="Proteomes" id="UP000032568">
    <property type="component" value="Chromosome"/>
</dbReference>
<keyword evidence="3" id="KW-1185">Reference proteome</keyword>
<feature type="transmembrane region" description="Helical" evidence="1">
    <location>
        <begin position="28"/>
        <end position="46"/>
    </location>
</feature>
<sequence>MYWQFSFQRAWSLASFELIRLFFTKRGALALAAFVTVWSLILYYPVSSAAAMVSSETFKDMAMQLFGSLGLSELLTWQAPELAIYWLVAAYSFPLFSLYAASDQTCADRTRGTLRFISLRASRTEILLGRFFGQVMILFLLMLFTLLAVVVMAVYRDSGVFVDTGIKGLALLKELVIAVLPFIALMSFFNSFIRSSRLALIACLLFFGLAPVFIAVIESQLSIFSVLNYALPGIQLSDVINRQGSGVANYLIPLGQTFCYLLAGDLIMRRSSL</sequence>
<proteinExistence type="predicted"/>
<organism evidence="2 3">
    <name type="scientific">Thalassomonas actiniarum</name>
    <dbReference type="NCBI Taxonomy" id="485447"/>
    <lineage>
        <taxon>Bacteria</taxon>
        <taxon>Pseudomonadati</taxon>
        <taxon>Pseudomonadota</taxon>
        <taxon>Gammaproteobacteria</taxon>
        <taxon>Alteromonadales</taxon>
        <taxon>Colwelliaceae</taxon>
        <taxon>Thalassomonas</taxon>
    </lineage>
</organism>
<feature type="transmembrane region" description="Helical" evidence="1">
    <location>
        <begin position="175"/>
        <end position="193"/>
    </location>
</feature>
<accession>A0AAF0BZ93</accession>
<evidence type="ECO:0000313" key="3">
    <source>
        <dbReference type="Proteomes" id="UP000032568"/>
    </source>
</evidence>
<keyword evidence="1" id="KW-0472">Membrane</keyword>
<reference evidence="2 3" key="2">
    <citation type="journal article" date="2022" name="Mar. Drugs">
        <title>Bioassay-Guided Fractionation Leads to the Detection of Cholic Acid Generated by the Rare Thalassomonas sp.</title>
        <authorList>
            <person name="Pheiffer F."/>
            <person name="Schneider Y.K."/>
            <person name="Hansen E.H."/>
            <person name="Andersen J.H."/>
            <person name="Isaksson J."/>
            <person name="Busche T."/>
            <person name="R C."/>
            <person name="Kalinowski J."/>
            <person name="Zyl L.V."/>
            <person name="Trindade M."/>
        </authorList>
    </citation>
    <scope>NUCLEOTIDE SEQUENCE [LARGE SCALE GENOMIC DNA]</scope>
    <source>
        <strain evidence="2 3">A5K-106</strain>
    </source>
</reference>
<reference evidence="2 3" key="1">
    <citation type="journal article" date="2015" name="Genome Announc.">
        <title>Draft Genome Sequences of Marine Isolates of Thalassomonas viridans and Thalassomonas actiniarum.</title>
        <authorList>
            <person name="Olonade I."/>
            <person name="van Zyl L.J."/>
            <person name="Trindade M."/>
        </authorList>
    </citation>
    <scope>NUCLEOTIDE SEQUENCE [LARGE SCALE GENOMIC DNA]</scope>
    <source>
        <strain evidence="2 3">A5K-106</strain>
    </source>
</reference>
<dbReference type="Pfam" id="PF12679">
    <property type="entry name" value="ABC2_membrane_2"/>
    <property type="match status" value="1"/>
</dbReference>